<feature type="domain" description="Thiamine pyrophosphate enzyme N-terminal TPP-binding" evidence="3">
    <location>
        <begin position="1"/>
        <end position="116"/>
    </location>
</feature>
<dbReference type="Gene3D" id="3.40.50.970">
    <property type="match status" value="1"/>
</dbReference>
<evidence type="ECO:0000256" key="2">
    <source>
        <dbReference type="ARBA" id="ARBA00023239"/>
    </source>
</evidence>
<sequence length="176" mass="18629">METARHFTHLLKQAGFNFFSGVPCSFLTQVINQAIADPELDYVPATSEGEAIALAAGAWLAGKQAVVMCQNSGLGNMVNPLTSLNAAFDIPVLLVVTHRGKPGIKDEPQHRLMGEITPDLLALLGIPAIVLPTGAAAMAEVVSDAMHCVRDEQKTVALIVEKGVFSETAPVEKIPC</sequence>
<gene>
    <name evidence="4" type="ORF">GNB58_005020</name>
</gene>
<dbReference type="InterPro" id="IPR051818">
    <property type="entry name" value="TPP_dependent_decarboxylase"/>
</dbReference>
<protein>
    <submittedName>
        <fullName evidence="4">Phosphonopyruvate decarboxylase</fullName>
    </submittedName>
</protein>
<feature type="non-terminal residue" evidence="4">
    <location>
        <position position="176"/>
    </location>
</feature>
<accession>A0A736VCQ0</accession>
<reference evidence="4" key="2">
    <citation type="submission" date="2018-07" db="EMBL/GenBank/DDBJ databases">
        <authorList>
            <consortium name="NCBI Pathogen Detection Project"/>
        </authorList>
    </citation>
    <scope>NUCLEOTIDE SEQUENCE</scope>
    <source>
        <strain evidence="4">2584-68</strain>
    </source>
</reference>
<evidence type="ECO:0000313" key="4">
    <source>
        <dbReference type="EMBL" id="HAE7767883.1"/>
    </source>
</evidence>
<reference evidence="4" key="1">
    <citation type="journal article" date="2018" name="Genome Biol.">
        <title>SKESA: strategic k-mer extension for scrupulous assemblies.</title>
        <authorList>
            <person name="Souvorov A."/>
            <person name="Agarwala R."/>
            <person name="Lipman D.J."/>
        </authorList>
    </citation>
    <scope>NUCLEOTIDE SEQUENCE</scope>
    <source>
        <strain evidence="4">2584-68</strain>
    </source>
</reference>
<dbReference type="EMBL" id="DAATAH010000137">
    <property type="protein sequence ID" value="HAE7767883.1"/>
    <property type="molecule type" value="Genomic_DNA"/>
</dbReference>
<comment type="caution">
    <text evidence="4">The sequence shown here is derived from an EMBL/GenBank/DDBJ whole genome shotgun (WGS) entry which is preliminary data.</text>
</comment>
<name>A0A736VCQ0_SALHO</name>
<dbReference type="InterPro" id="IPR029061">
    <property type="entry name" value="THDP-binding"/>
</dbReference>
<dbReference type="GO" id="GO:0016831">
    <property type="term" value="F:carboxy-lyase activity"/>
    <property type="evidence" value="ECO:0007669"/>
    <property type="project" value="UniProtKB-KW"/>
</dbReference>
<dbReference type="SUPFAM" id="SSF52518">
    <property type="entry name" value="Thiamin diphosphate-binding fold (THDP-binding)"/>
    <property type="match status" value="1"/>
</dbReference>
<dbReference type="AlphaFoldDB" id="A0A736VCQ0"/>
<evidence type="ECO:0000256" key="1">
    <source>
        <dbReference type="ARBA" id="ARBA00022793"/>
    </source>
</evidence>
<evidence type="ECO:0000259" key="3">
    <source>
        <dbReference type="Pfam" id="PF02776"/>
    </source>
</evidence>
<dbReference type="PANTHER" id="PTHR42818">
    <property type="entry name" value="SULFOPYRUVATE DECARBOXYLASE SUBUNIT ALPHA"/>
    <property type="match status" value="1"/>
</dbReference>
<keyword evidence="4" id="KW-0670">Pyruvate</keyword>
<dbReference type="CDD" id="cd07035">
    <property type="entry name" value="TPP_PYR_POX_like"/>
    <property type="match status" value="1"/>
</dbReference>
<organism evidence="4">
    <name type="scientific">Salmonella enterica subsp. houtenae serovar 45:g,z51:-</name>
    <dbReference type="NCBI Taxonomy" id="1967611"/>
    <lineage>
        <taxon>Bacteria</taxon>
        <taxon>Pseudomonadati</taxon>
        <taxon>Pseudomonadota</taxon>
        <taxon>Gammaproteobacteria</taxon>
        <taxon>Enterobacterales</taxon>
        <taxon>Enterobacteriaceae</taxon>
        <taxon>Salmonella</taxon>
    </lineage>
</organism>
<dbReference type="Pfam" id="PF02776">
    <property type="entry name" value="TPP_enzyme_N"/>
    <property type="match status" value="1"/>
</dbReference>
<dbReference type="InterPro" id="IPR012001">
    <property type="entry name" value="Thiamin_PyroP_enz_TPP-bd_dom"/>
</dbReference>
<keyword evidence="2" id="KW-0456">Lyase</keyword>
<proteinExistence type="predicted"/>
<dbReference type="PANTHER" id="PTHR42818:SF1">
    <property type="entry name" value="SULFOPYRUVATE DECARBOXYLASE"/>
    <property type="match status" value="1"/>
</dbReference>
<keyword evidence="1" id="KW-0210">Decarboxylase</keyword>
<dbReference type="GO" id="GO:0030976">
    <property type="term" value="F:thiamine pyrophosphate binding"/>
    <property type="evidence" value="ECO:0007669"/>
    <property type="project" value="InterPro"/>
</dbReference>